<evidence type="ECO:0000256" key="1">
    <source>
        <dbReference type="SAM" id="MobiDB-lite"/>
    </source>
</evidence>
<proteinExistence type="predicted"/>
<sequence>VQDFPGLCTSLIEILGVENFICKSSTDRLKIQTSTPEAYRTLIHFLKDQNAEYHTFQLQQDKPTRVVIRNLHPSTNTSLIKSELEHREFEVRNVTNVLHKVHKHPLPLFFVDLEPSPQSNDIYKLTSMLHTKIKVEEPYKPKIISQCLNCQEYGHTKSYCNYSSRCVRCGDHHQSSDCTISRDTPPKCALCQGNHPASYRGCSVYKEIQRRKKPSPNNAFLSDNSRFKKHNVQTSHPENDAPPINARTYAQATSGQRATHPSLSSESNSNNAMTLFLEEFKSLINPLIALLTKVISSRIDIALITETHCTSYSHVHIPGYRLHKANHPDNTAHGGAAIFVKYSILYQSLPSVCEEIFQSCAIQMYVNNVPITIAAIYSPPKHNVSYQNFSNYFNTINNNFIIGGDYNAKHQSWGCRANNPRGNVLFNFVNTRKFKVLAPPGPTYWPSSPHKNPDILDIFITKTPSNVHYVIDNILDLNSDHSSVILTLNNYPSINTEPLKLFHTTTDRYKFHDLVNQNLQLNIRLKSNDDIDAAVNNLTNVIQSAAWAANTVKNVHKTNSNSLPINIRILISEKRRARALYQRTRLPSHKQIYNNLGNHLKKVLAKIKNLNYENFL</sequence>
<keyword evidence="4" id="KW-1185">Reference proteome</keyword>
<comment type="caution">
    <text evidence="3">The sequence shown here is derived from an EMBL/GenBank/DDBJ whole genome shotgun (WGS) entry which is preliminary data.</text>
</comment>
<protein>
    <recommendedName>
        <fullName evidence="2">Pre-C2HC domain-containing protein</fullName>
    </recommendedName>
</protein>
<feature type="domain" description="Pre-C2HC" evidence="2">
    <location>
        <begin position="77"/>
        <end position="145"/>
    </location>
</feature>
<name>A0A6G0VLP9_APHCR</name>
<feature type="non-terminal residue" evidence="3">
    <location>
        <position position="616"/>
    </location>
</feature>
<dbReference type="Pfam" id="PF14529">
    <property type="entry name" value="Exo_endo_phos_2"/>
    <property type="match status" value="1"/>
</dbReference>
<dbReference type="PANTHER" id="PTHR33273">
    <property type="entry name" value="DOMAIN-CONTAINING PROTEIN, PUTATIVE-RELATED"/>
    <property type="match status" value="1"/>
</dbReference>
<evidence type="ECO:0000313" key="3">
    <source>
        <dbReference type="EMBL" id="KAF0699498.1"/>
    </source>
</evidence>
<dbReference type="InterPro" id="IPR005135">
    <property type="entry name" value="Endo/exonuclease/phosphatase"/>
</dbReference>
<dbReference type="SMART" id="SM00596">
    <property type="entry name" value="PRE_C2HC"/>
    <property type="match status" value="1"/>
</dbReference>
<organism evidence="3 4">
    <name type="scientific">Aphis craccivora</name>
    <name type="common">Cowpea aphid</name>
    <dbReference type="NCBI Taxonomy" id="307492"/>
    <lineage>
        <taxon>Eukaryota</taxon>
        <taxon>Metazoa</taxon>
        <taxon>Ecdysozoa</taxon>
        <taxon>Arthropoda</taxon>
        <taxon>Hexapoda</taxon>
        <taxon>Insecta</taxon>
        <taxon>Pterygota</taxon>
        <taxon>Neoptera</taxon>
        <taxon>Paraneoptera</taxon>
        <taxon>Hemiptera</taxon>
        <taxon>Sternorrhyncha</taxon>
        <taxon>Aphidomorpha</taxon>
        <taxon>Aphidoidea</taxon>
        <taxon>Aphididae</taxon>
        <taxon>Aphidini</taxon>
        <taxon>Aphis</taxon>
        <taxon>Aphis</taxon>
    </lineage>
</organism>
<feature type="compositionally biased region" description="Polar residues" evidence="1">
    <location>
        <begin position="215"/>
        <end position="224"/>
    </location>
</feature>
<dbReference type="Pfam" id="PF07530">
    <property type="entry name" value="PRE_C2HC"/>
    <property type="match status" value="1"/>
</dbReference>
<dbReference type="InterPro" id="IPR036691">
    <property type="entry name" value="Endo/exonu/phosph_ase_sf"/>
</dbReference>
<reference evidence="3 4" key="1">
    <citation type="submission" date="2019-08" db="EMBL/GenBank/DDBJ databases">
        <title>Whole genome of Aphis craccivora.</title>
        <authorList>
            <person name="Voronova N.V."/>
            <person name="Shulinski R.S."/>
            <person name="Bandarenka Y.V."/>
            <person name="Zhorov D.G."/>
            <person name="Warner D."/>
        </authorList>
    </citation>
    <scope>NUCLEOTIDE SEQUENCE [LARGE SCALE GENOMIC DNA]</scope>
    <source>
        <strain evidence="3">180601</strain>
        <tissue evidence="3">Whole Body</tissue>
    </source>
</reference>
<feature type="non-terminal residue" evidence="3">
    <location>
        <position position="1"/>
    </location>
</feature>
<dbReference type="PANTHER" id="PTHR33273:SF2">
    <property type="entry name" value="ENDONUCLEASE_EXONUCLEASE_PHOSPHATASE DOMAIN-CONTAINING PROTEIN"/>
    <property type="match status" value="1"/>
</dbReference>
<evidence type="ECO:0000259" key="2">
    <source>
        <dbReference type="SMART" id="SM00596"/>
    </source>
</evidence>
<dbReference type="SUPFAM" id="SSF56219">
    <property type="entry name" value="DNase I-like"/>
    <property type="match status" value="1"/>
</dbReference>
<dbReference type="GO" id="GO:0003824">
    <property type="term" value="F:catalytic activity"/>
    <property type="evidence" value="ECO:0007669"/>
    <property type="project" value="InterPro"/>
</dbReference>
<dbReference type="Proteomes" id="UP000478052">
    <property type="component" value="Unassembled WGS sequence"/>
</dbReference>
<dbReference type="InterPro" id="IPR006579">
    <property type="entry name" value="Pre_C2HC_dom"/>
</dbReference>
<accession>A0A6G0VLP9</accession>
<dbReference type="AlphaFoldDB" id="A0A6G0VLP9"/>
<evidence type="ECO:0000313" key="4">
    <source>
        <dbReference type="Proteomes" id="UP000478052"/>
    </source>
</evidence>
<dbReference type="OrthoDB" id="6593055at2759"/>
<dbReference type="EMBL" id="VUJU01014869">
    <property type="protein sequence ID" value="KAF0699498.1"/>
    <property type="molecule type" value="Genomic_DNA"/>
</dbReference>
<feature type="region of interest" description="Disordered" evidence="1">
    <location>
        <begin position="213"/>
        <end position="245"/>
    </location>
</feature>
<dbReference type="Gene3D" id="3.60.10.10">
    <property type="entry name" value="Endonuclease/exonuclease/phosphatase"/>
    <property type="match status" value="1"/>
</dbReference>
<gene>
    <name evidence="3" type="ORF">FWK35_00037541</name>
</gene>